<dbReference type="CDD" id="cd06257">
    <property type="entry name" value="DnaJ"/>
    <property type="match status" value="1"/>
</dbReference>
<dbReference type="GO" id="GO:0051787">
    <property type="term" value="F:misfolded protein binding"/>
    <property type="evidence" value="ECO:0007669"/>
    <property type="project" value="TreeGrafter"/>
</dbReference>
<comment type="function">
    <text evidence="4">Co-chaperone for Hsp70 protein HSPA5/BiP that acts as a key repressor of the ERN1/IRE1-mediated unfolded protein response (UPR). J domain-containing co-chaperones stimulate the ATPase activity of Hsp70 proteins and are required for efficient substrate recognition by Hsp70 proteins. In the unstressed endoplasmic reticulum, interacts with the luminal region of ERN1/IRE1 and selectively recruits HSPA5/BiP: HSPA5/BiP disrupts the dimerization of the active ERN1/IRE1 luminal region, thereby inactivating ERN1/IRE1. Also involved in endoplasmic reticulum-associated degradation (ERAD) of misfolded proteins. Required for survival of B-cell progenitors and normal antibody production.</text>
</comment>
<evidence type="ECO:0000259" key="8">
    <source>
        <dbReference type="PROSITE" id="PS50076"/>
    </source>
</evidence>
<sequence length="191" mass="22500">HVMALRFSVVRLASYLGRKKNLYQILEVESSATQDEIKKAFVKLTARLHPDTRGIDKETERLKWSSRSLTEQFMEVKEAYDVLRKPEKRKKYDEERRLSLGLGGHLVEATSARFENNTVINLQRDRNEMYTGPGKKRESASSHFRNPEEEYERERRRNRSLYFIGALFLSVIFTNIGYVQYLRSSGNRKVF</sequence>
<dbReference type="GO" id="GO:0005783">
    <property type="term" value="C:endoplasmic reticulum"/>
    <property type="evidence" value="ECO:0007669"/>
    <property type="project" value="TreeGrafter"/>
</dbReference>
<keyword evidence="7" id="KW-0812">Transmembrane</keyword>
<dbReference type="GO" id="GO:0036503">
    <property type="term" value="P:ERAD pathway"/>
    <property type="evidence" value="ECO:0007669"/>
    <property type="project" value="TreeGrafter"/>
</dbReference>
<evidence type="ECO:0000313" key="9">
    <source>
        <dbReference type="EMBL" id="GMR31839.1"/>
    </source>
</evidence>
<protein>
    <recommendedName>
        <fullName evidence="2">DnaJ homolog subfamily B member 9</fullName>
    </recommendedName>
    <alternativeName>
        <fullName evidence="3">Endoplasmic reticulum DNA J domain-containing protein 4</fullName>
    </alternativeName>
</protein>
<evidence type="ECO:0000256" key="1">
    <source>
        <dbReference type="ARBA" id="ARBA00023186"/>
    </source>
</evidence>
<evidence type="ECO:0000256" key="4">
    <source>
        <dbReference type="ARBA" id="ARBA00045428"/>
    </source>
</evidence>
<organism evidence="9 10">
    <name type="scientific">Pristionchus mayeri</name>
    <dbReference type="NCBI Taxonomy" id="1317129"/>
    <lineage>
        <taxon>Eukaryota</taxon>
        <taxon>Metazoa</taxon>
        <taxon>Ecdysozoa</taxon>
        <taxon>Nematoda</taxon>
        <taxon>Chromadorea</taxon>
        <taxon>Rhabditida</taxon>
        <taxon>Rhabditina</taxon>
        <taxon>Diplogasteromorpha</taxon>
        <taxon>Diplogasteroidea</taxon>
        <taxon>Neodiplogasteridae</taxon>
        <taxon>Pristionchus</taxon>
    </lineage>
</organism>
<dbReference type="InterPro" id="IPR001623">
    <property type="entry name" value="DnaJ_domain"/>
</dbReference>
<name>A0AAN4Z1Z7_9BILA</name>
<dbReference type="AlphaFoldDB" id="A0AAN4Z1Z7"/>
<dbReference type="PRINTS" id="PR00625">
    <property type="entry name" value="JDOMAIN"/>
</dbReference>
<dbReference type="PROSITE" id="PS50076">
    <property type="entry name" value="DNAJ_2"/>
    <property type="match status" value="1"/>
</dbReference>
<feature type="transmembrane region" description="Helical" evidence="7">
    <location>
        <begin position="161"/>
        <end position="181"/>
    </location>
</feature>
<dbReference type="PANTHER" id="PTHR44360:SF1">
    <property type="entry name" value="DNAJ HOMOLOG SUBFAMILY B MEMBER 9"/>
    <property type="match status" value="1"/>
</dbReference>
<evidence type="ECO:0000256" key="7">
    <source>
        <dbReference type="SAM" id="Phobius"/>
    </source>
</evidence>
<keyword evidence="7" id="KW-0472">Membrane</keyword>
<keyword evidence="10" id="KW-1185">Reference proteome</keyword>
<evidence type="ECO:0000256" key="2">
    <source>
        <dbReference type="ARBA" id="ARBA00040158"/>
    </source>
</evidence>
<reference evidence="10" key="1">
    <citation type="submission" date="2022-10" db="EMBL/GenBank/DDBJ databases">
        <title>Genome assembly of Pristionchus species.</title>
        <authorList>
            <person name="Yoshida K."/>
            <person name="Sommer R.J."/>
        </authorList>
    </citation>
    <scope>NUCLEOTIDE SEQUENCE [LARGE SCALE GENOMIC DNA]</scope>
    <source>
        <strain evidence="10">RS5460</strain>
    </source>
</reference>
<dbReference type="Gene3D" id="1.10.287.110">
    <property type="entry name" value="DnaJ domain"/>
    <property type="match status" value="1"/>
</dbReference>
<feature type="region of interest" description="Disordered" evidence="6">
    <location>
        <begin position="126"/>
        <end position="151"/>
    </location>
</feature>
<feature type="compositionally biased region" description="Basic and acidic residues" evidence="6">
    <location>
        <begin position="135"/>
        <end position="151"/>
    </location>
</feature>
<accession>A0AAN4Z1Z7</accession>
<evidence type="ECO:0000256" key="6">
    <source>
        <dbReference type="SAM" id="MobiDB-lite"/>
    </source>
</evidence>
<comment type="subunit">
    <text evidence="5">Interacts with HSPA5/BiP; interaction is direct. Interacts with ERN1/IRE1 (via the luminal region). Interacts with DERL1.</text>
</comment>
<proteinExistence type="predicted"/>
<dbReference type="InterPro" id="IPR051948">
    <property type="entry name" value="Hsp70_co-chaperone_J-domain"/>
</dbReference>
<dbReference type="EMBL" id="BTRK01000001">
    <property type="protein sequence ID" value="GMR31839.1"/>
    <property type="molecule type" value="Genomic_DNA"/>
</dbReference>
<evidence type="ECO:0000313" key="10">
    <source>
        <dbReference type="Proteomes" id="UP001328107"/>
    </source>
</evidence>
<feature type="non-terminal residue" evidence="9">
    <location>
        <position position="1"/>
    </location>
</feature>
<dbReference type="SMART" id="SM00271">
    <property type="entry name" value="DnaJ"/>
    <property type="match status" value="1"/>
</dbReference>
<keyword evidence="7" id="KW-1133">Transmembrane helix</keyword>
<dbReference type="InterPro" id="IPR036869">
    <property type="entry name" value="J_dom_sf"/>
</dbReference>
<gene>
    <name evidence="9" type="ORF">PMAYCL1PPCAC_02034</name>
</gene>
<comment type="caution">
    <text evidence="9">The sequence shown here is derived from an EMBL/GenBank/DDBJ whole genome shotgun (WGS) entry which is preliminary data.</text>
</comment>
<dbReference type="PANTHER" id="PTHR44360">
    <property type="entry name" value="DNAJ HOMOLOG SUBFAMILY B MEMBER 9"/>
    <property type="match status" value="1"/>
</dbReference>
<evidence type="ECO:0000256" key="5">
    <source>
        <dbReference type="ARBA" id="ARBA00046365"/>
    </source>
</evidence>
<keyword evidence="1" id="KW-0143">Chaperone</keyword>
<dbReference type="Proteomes" id="UP001328107">
    <property type="component" value="Unassembled WGS sequence"/>
</dbReference>
<dbReference type="Pfam" id="PF00226">
    <property type="entry name" value="DnaJ"/>
    <property type="match status" value="1"/>
</dbReference>
<dbReference type="SUPFAM" id="SSF46565">
    <property type="entry name" value="Chaperone J-domain"/>
    <property type="match status" value="1"/>
</dbReference>
<evidence type="ECO:0000256" key="3">
    <source>
        <dbReference type="ARBA" id="ARBA00041533"/>
    </source>
</evidence>
<feature type="domain" description="J" evidence="8">
    <location>
        <begin position="21"/>
        <end position="96"/>
    </location>
</feature>
<dbReference type="GO" id="GO:0051087">
    <property type="term" value="F:protein-folding chaperone binding"/>
    <property type="evidence" value="ECO:0007669"/>
    <property type="project" value="TreeGrafter"/>
</dbReference>